<protein>
    <recommendedName>
        <fullName evidence="1">UPF0033 domain-containing protein</fullName>
    </recommendedName>
</protein>
<proteinExistence type="predicted"/>
<feature type="domain" description="UPF0033" evidence="1">
    <location>
        <begin position="3"/>
        <end position="63"/>
    </location>
</feature>
<dbReference type="SUPFAM" id="SSF64307">
    <property type="entry name" value="SirA-like"/>
    <property type="match status" value="1"/>
</dbReference>
<dbReference type="InterPro" id="IPR036868">
    <property type="entry name" value="TusA-like_sf"/>
</dbReference>
<keyword evidence="3" id="KW-1185">Reference proteome</keyword>
<comment type="caution">
    <text evidence="2">The sequence shown here is derived from an EMBL/GenBank/DDBJ whole genome shotgun (WGS) entry which is preliminary data.</text>
</comment>
<dbReference type="InterPro" id="IPR001455">
    <property type="entry name" value="TusA-like"/>
</dbReference>
<dbReference type="Pfam" id="PF01206">
    <property type="entry name" value="TusA"/>
    <property type="match status" value="1"/>
</dbReference>
<gene>
    <name evidence="2" type="ORF">AVT10_12600</name>
</gene>
<dbReference type="RefSeq" id="WP_066689495.1">
    <property type="nucleotide sequence ID" value="NZ_CP117025.1"/>
</dbReference>
<sequence>MTRIDARGMRCPWPAIRLARALRDGAQMVEIAADDPRAAGELASAATAVGARLDVVGEGVFRVAR</sequence>
<dbReference type="Gene3D" id="3.30.110.40">
    <property type="entry name" value="TusA-like domain"/>
    <property type="match status" value="1"/>
</dbReference>
<dbReference type="EMBL" id="LQQO01000008">
    <property type="protein sequence ID" value="KZE16329.1"/>
    <property type="molecule type" value="Genomic_DNA"/>
</dbReference>
<reference evidence="3" key="1">
    <citation type="submission" date="2016-01" db="EMBL/GenBank/DDBJ databases">
        <title>Draft genome of Chromobacterium sp. F49.</title>
        <authorList>
            <person name="Hong K.W."/>
        </authorList>
    </citation>
    <scope>NUCLEOTIDE SEQUENCE [LARGE SCALE GENOMIC DNA]</scope>
    <source>
        <strain evidence="3">CN3</strain>
    </source>
</reference>
<name>A0ABR5YF07_9SPHN</name>
<evidence type="ECO:0000313" key="2">
    <source>
        <dbReference type="EMBL" id="KZE16329.1"/>
    </source>
</evidence>
<evidence type="ECO:0000259" key="1">
    <source>
        <dbReference type="Pfam" id="PF01206"/>
    </source>
</evidence>
<accession>A0ABR5YF07</accession>
<dbReference type="Proteomes" id="UP000076609">
    <property type="component" value="Unassembled WGS sequence"/>
</dbReference>
<evidence type="ECO:0000313" key="3">
    <source>
        <dbReference type="Proteomes" id="UP000076609"/>
    </source>
</evidence>
<organism evidence="2 3">
    <name type="scientific">Sphingomonas hankookensis</name>
    <dbReference type="NCBI Taxonomy" id="563996"/>
    <lineage>
        <taxon>Bacteria</taxon>
        <taxon>Pseudomonadati</taxon>
        <taxon>Pseudomonadota</taxon>
        <taxon>Alphaproteobacteria</taxon>
        <taxon>Sphingomonadales</taxon>
        <taxon>Sphingomonadaceae</taxon>
        <taxon>Sphingomonas</taxon>
    </lineage>
</organism>